<dbReference type="PANTHER" id="PTHR34187">
    <property type="entry name" value="FGR18P"/>
    <property type="match status" value="1"/>
</dbReference>
<dbReference type="RefSeq" id="WP_268111992.1">
    <property type="nucleotide sequence ID" value="NZ_JAPPUX010000003.1"/>
</dbReference>
<sequence length="105" mass="11021">MAEAPDPRYLLANERTLLAYERTAIGLVVAAVGALNLLDDTWPHVTLGIALLLASALTAGVGWHRYRQAERAIRAGTDLPSGVGVQVVVLAVIAIIVVVGLTVLV</sequence>
<dbReference type="EMBL" id="JAPPUX010000003">
    <property type="protein sequence ID" value="MCY4727031.1"/>
    <property type="molecule type" value="Genomic_DNA"/>
</dbReference>
<accession>A0ABT4CF75</accession>
<comment type="caution">
    <text evidence="8">The sequence shown here is derived from an EMBL/GenBank/DDBJ whole genome shotgun (WGS) entry which is preliminary data.</text>
</comment>
<comment type="subcellular location">
    <subcellularLocation>
        <location evidence="1">Cell membrane</location>
        <topology evidence="1">Multi-pass membrane protein</topology>
    </subcellularLocation>
</comment>
<feature type="transmembrane region" description="Helical" evidence="6">
    <location>
        <begin position="45"/>
        <end position="63"/>
    </location>
</feature>
<reference evidence="8" key="1">
    <citation type="submission" date="2022-08" db="EMBL/GenBank/DDBJ databases">
        <title>Genome sequencing of Nocardioides sp. STR2.</title>
        <authorList>
            <person name="So Y."/>
        </authorList>
    </citation>
    <scope>NUCLEOTIDE SEQUENCE</scope>
    <source>
        <strain evidence="8">STR2</strain>
    </source>
</reference>
<keyword evidence="9" id="KW-1185">Reference proteome</keyword>
<protein>
    <submittedName>
        <fullName evidence="8">DUF202 domain-containing protein</fullName>
    </submittedName>
</protein>
<feature type="domain" description="DUF202" evidence="7">
    <location>
        <begin position="10"/>
        <end position="72"/>
    </location>
</feature>
<dbReference type="PANTHER" id="PTHR34187:SF2">
    <property type="entry name" value="DUF202 DOMAIN-CONTAINING PROTEIN"/>
    <property type="match status" value="1"/>
</dbReference>
<feature type="transmembrane region" description="Helical" evidence="6">
    <location>
        <begin position="83"/>
        <end position="104"/>
    </location>
</feature>
<keyword evidence="4 6" id="KW-1133">Transmembrane helix</keyword>
<evidence type="ECO:0000313" key="8">
    <source>
        <dbReference type="EMBL" id="MCY4727031.1"/>
    </source>
</evidence>
<evidence type="ECO:0000256" key="4">
    <source>
        <dbReference type="ARBA" id="ARBA00022989"/>
    </source>
</evidence>
<evidence type="ECO:0000259" key="7">
    <source>
        <dbReference type="Pfam" id="PF02656"/>
    </source>
</evidence>
<name>A0ABT4CF75_9ACTN</name>
<evidence type="ECO:0000256" key="3">
    <source>
        <dbReference type="ARBA" id="ARBA00022692"/>
    </source>
</evidence>
<evidence type="ECO:0000256" key="2">
    <source>
        <dbReference type="ARBA" id="ARBA00022475"/>
    </source>
</evidence>
<keyword evidence="2" id="KW-1003">Cell membrane</keyword>
<dbReference type="Proteomes" id="UP001074726">
    <property type="component" value="Unassembled WGS sequence"/>
</dbReference>
<dbReference type="Pfam" id="PF02656">
    <property type="entry name" value="DUF202"/>
    <property type="match status" value="1"/>
</dbReference>
<dbReference type="InterPro" id="IPR003807">
    <property type="entry name" value="DUF202"/>
</dbReference>
<organism evidence="8 9">
    <name type="scientific">Nocardioides pini</name>
    <dbReference type="NCBI Taxonomy" id="2975053"/>
    <lineage>
        <taxon>Bacteria</taxon>
        <taxon>Bacillati</taxon>
        <taxon>Actinomycetota</taxon>
        <taxon>Actinomycetes</taxon>
        <taxon>Propionibacteriales</taxon>
        <taxon>Nocardioidaceae</taxon>
        <taxon>Nocardioides</taxon>
    </lineage>
</organism>
<evidence type="ECO:0000256" key="5">
    <source>
        <dbReference type="ARBA" id="ARBA00023136"/>
    </source>
</evidence>
<proteinExistence type="predicted"/>
<gene>
    <name evidence="8" type="ORF">NYO98_12160</name>
</gene>
<dbReference type="InterPro" id="IPR052053">
    <property type="entry name" value="IM_YidH-like"/>
</dbReference>
<evidence type="ECO:0000256" key="1">
    <source>
        <dbReference type="ARBA" id="ARBA00004651"/>
    </source>
</evidence>
<keyword evidence="3 6" id="KW-0812">Transmembrane</keyword>
<evidence type="ECO:0000256" key="6">
    <source>
        <dbReference type="SAM" id="Phobius"/>
    </source>
</evidence>
<evidence type="ECO:0000313" key="9">
    <source>
        <dbReference type="Proteomes" id="UP001074726"/>
    </source>
</evidence>
<keyword evidence="5 6" id="KW-0472">Membrane</keyword>